<dbReference type="UniPathway" id="UPA00241">
    <property type="reaction ID" value="UER00355"/>
</dbReference>
<gene>
    <name evidence="9" type="primary">coaD</name>
    <name evidence="11" type="ORF">MYP_515</name>
</gene>
<comment type="subunit">
    <text evidence="9">Homohexamer.</text>
</comment>
<evidence type="ECO:0000256" key="2">
    <source>
        <dbReference type="ARBA" id="ARBA00022679"/>
    </source>
</evidence>
<comment type="catalytic activity">
    <reaction evidence="8 9">
        <text>(R)-4'-phosphopantetheine + ATP + H(+) = 3'-dephospho-CoA + diphosphate</text>
        <dbReference type="Rhea" id="RHEA:19801"/>
        <dbReference type="ChEBI" id="CHEBI:15378"/>
        <dbReference type="ChEBI" id="CHEBI:30616"/>
        <dbReference type="ChEBI" id="CHEBI:33019"/>
        <dbReference type="ChEBI" id="CHEBI:57328"/>
        <dbReference type="ChEBI" id="CHEBI:61723"/>
        <dbReference type="EC" id="2.7.7.3"/>
    </reaction>
</comment>
<dbReference type="SUPFAM" id="SSF52374">
    <property type="entry name" value="Nucleotidylyl transferase"/>
    <property type="match status" value="1"/>
</dbReference>
<evidence type="ECO:0000259" key="10">
    <source>
        <dbReference type="Pfam" id="PF01467"/>
    </source>
</evidence>
<evidence type="ECO:0000256" key="9">
    <source>
        <dbReference type="HAMAP-Rule" id="MF_00151"/>
    </source>
</evidence>
<keyword evidence="3 9" id="KW-0548">Nucleotidyltransferase</keyword>
<feature type="binding site" evidence="9">
    <location>
        <position position="18"/>
    </location>
    <ligand>
        <name>ATP</name>
        <dbReference type="ChEBI" id="CHEBI:30616"/>
    </ligand>
</feature>
<evidence type="ECO:0000313" key="11">
    <source>
        <dbReference type="EMBL" id="GAL83289.1"/>
    </source>
</evidence>
<reference evidence="11 12" key="1">
    <citation type="submission" date="2014-09" db="EMBL/GenBank/DDBJ databases">
        <title>Sporocytophaga myxococcoides PG-01 genome sequencing.</title>
        <authorList>
            <person name="Liu L."/>
            <person name="Gao P.J."/>
            <person name="Chen G.J."/>
            <person name="Wang L.S."/>
        </authorList>
    </citation>
    <scope>NUCLEOTIDE SEQUENCE [LARGE SCALE GENOMIC DNA]</scope>
    <source>
        <strain evidence="11 12">PG-01</strain>
    </source>
</reference>
<keyword evidence="1 9" id="KW-0963">Cytoplasm</keyword>
<evidence type="ECO:0000256" key="1">
    <source>
        <dbReference type="ARBA" id="ARBA00022490"/>
    </source>
</evidence>
<keyword evidence="2 9" id="KW-0808">Transferase</keyword>
<keyword evidence="6 9" id="KW-0460">Magnesium</keyword>
<feature type="domain" description="Cytidyltransferase-like" evidence="10">
    <location>
        <begin position="6"/>
        <end position="134"/>
    </location>
</feature>
<keyword evidence="7 9" id="KW-0173">Coenzyme A biosynthesis</keyword>
<dbReference type="PANTHER" id="PTHR21342:SF1">
    <property type="entry name" value="PHOSPHOPANTETHEINE ADENYLYLTRANSFERASE"/>
    <property type="match status" value="1"/>
</dbReference>
<feature type="binding site" evidence="9">
    <location>
        <position position="42"/>
    </location>
    <ligand>
        <name>substrate</name>
    </ligand>
</feature>
<dbReference type="AlphaFoldDB" id="A0A098LA60"/>
<dbReference type="EMBL" id="BBLT01000001">
    <property type="protein sequence ID" value="GAL83289.1"/>
    <property type="molecule type" value="Genomic_DNA"/>
</dbReference>
<feature type="binding site" evidence="9">
    <location>
        <position position="10"/>
    </location>
    <ligand>
        <name>substrate</name>
    </ligand>
</feature>
<dbReference type="InterPro" id="IPR014729">
    <property type="entry name" value="Rossmann-like_a/b/a_fold"/>
</dbReference>
<sequence length="155" mass="17863">MERIALFPGSFDPFTKGHLDIVMRSISLFDKVIIGIGKNSNKSRYFPLEFIETKIKGVFKDFPQVSVESYEGFTADFAKRRDAKFIIRGLRNTTDFEYECGIAQANKFLWNEMETIFLITSPELAALSSSIIRDLHRYGAKADHFLPYELDYPTK</sequence>
<keyword evidence="12" id="KW-1185">Reference proteome</keyword>
<feature type="binding site" evidence="9">
    <location>
        <position position="99"/>
    </location>
    <ligand>
        <name>ATP</name>
        <dbReference type="ChEBI" id="CHEBI:30616"/>
    </ligand>
</feature>
<dbReference type="GO" id="GO:0005524">
    <property type="term" value="F:ATP binding"/>
    <property type="evidence" value="ECO:0007669"/>
    <property type="project" value="UniProtKB-KW"/>
</dbReference>
<feature type="binding site" evidence="9">
    <location>
        <begin position="10"/>
        <end position="11"/>
    </location>
    <ligand>
        <name>ATP</name>
        <dbReference type="ChEBI" id="CHEBI:30616"/>
    </ligand>
</feature>
<comment type="cofactor">
    <cofactor evidence="9">
        <name>Mg(2+)</name>
        <dbReference type="ChEBI" id="CHEBI:18420"/>
    </cofactor>
</comment>
<keyword evidence="5 9" id="KW-0067">ATP-binding</keyword>
<dbReference type="GO" id="GO:0004595">
    <property type="term" value="F:pantetheine-phosphate adenylyltransferase activity"/>
    <property type="evidence" value="ECO:0007669"/>
    <property type="project" value="UniProtKB-UniRule"/>
</dbReference>
<dbReference type="PANTHER" id="PTHR21342">
    <property type="entry name" value="PHOSPHOPANTETHEINE ADENYLYLTRANSFERASE"/>
    <property type="match status" value="1"/>
</dbReference>
<evidence type="ECO:0000256" key="5">
    <source>
        <dbReference type="ARBA" id="ARBA00022840"/>
    </source>
</evidence>
<dbReference type="RefSeq" id="WP_045457937.1">
    <property type="nucleotide sequence ID" value="NZ_BBLT01000001.1"/>
</dbReference>
<dbReference type="Pfam" id="PF01467">
    <property type="entry name" value="CTP_transf_like"/>
    <property type="match status" value="1"/>
</dbReference>
<dbReference type="NCBIfam" id="TIGR01510">
    <property type="entry name" value="coaD_prev_kdtB"/>
    <property type="match status" value="1"/>
</dbReference>
<dbReference type="OrthoDB" id="9806661at2"/>
<dbReference type="HAMAP" id="MF_00151">
    <property type="entry name" value="PPAT_bact"/>
    <property type="match status" value="1"/>
</dbReference>
<dbReference type="EC" id="2.7.7.3" evidence="9"/>
<dbReference type="GO" id="GO:0005737">
    <property type="term" value="C:cytoplasm"/>
    <property type="evidence" value="ECO:0007669"/>
    <property type="project" value="UniProtKB-SubCell"/>
</dbReference>
<comment type="similarity">
    <text evidence="9">Belongs to the bacterial CoaD family.</text>
</comment>
<evidence type="ECO:0000256" key="3">
    <source>
        <dbReference type="ARBA" id="ARBA00022695"/>
    </source>
</evidence>
<evidence type="ECO:0000256" key="7">
    <source>
        <dbReference type="ARBA" id="ARBA00022993"/>
    </source>
</evidence>
<feature type="binding site" evidence="9">
    <location>
        <position position="74"/>
    </location>
    <ligand>
        <name>substrate</name>
    </ligand>
</feature>
<feature type="binding site" evidence="9">
    <location>
        <position position="88"/>
    </location>
    <ligand>
        <name>substrate</name>
    </ligand>
</feature>
<evidence type="ECO:0000256" key="4">
    <source>
        <dbReference type="ARBA" id="ARBA00022741"/>
    </source>
</evidence>
<evidence type="ECO:0000256" key="6">
    <source>
        <dbReference type="ARBA" id="ARBA00022842"/>
    </source>
</evidence>
<feature type="site" description="Transition state stabilizer" evidence="9">
    <location>
        <position position="18"/>
    </location>
</feature>
<feature type="binding site" evidence="9">
    <location>
        <begin position="89"/>
        <end position="91"/>
    </location>
    <ligand>
        <name>ATP</name>
        <dbReference type="ChEBI" id="CHEBI:30616"/>
    </ligand>
</feature>
<dbReference type="NCBIfam" id="TIGR00125">
    <property type="entry name" value="cyt_tran_rel"/>
    <property type="match status" value="1"/>
</dbReference>
<dbReference type="STRING" id="153721.MYP_515"/>
<proteinExistence type="inferred from homology"/>
<evidence type="ECO:0000256" key="8">
    <source>
        <dbReference type="ARBA" id="ARBA00029346"/>
    </source>
</evidence>
<comment type="function">
    <text evidence="9">Reversibly transfers an adenylyl group from ATP to 4'-phosphopantetheine, yielding dephospho-CoA (dPCoA) and pyrophosphate.</text>
</comment>
<comment type="pathway">
    <text evidence="9">Cofactor biosynthesis; coenzyme A biosynthesis; CoA from (R)-pantothenate: step 4/5.</text>
</comment>
<organism evidence="11 12">
    <name type="scientific">Sporocytophaga myxococcoides</name>
    <dbReference type="NCBI Taxonomy" id="153721"/>
    <lineage>
        <taxon>Bacteria</taxon>
        <taxon>Pseudomonadati</taxon>
        <taxon>Bacteroidota</taxon>
        <taxon>Cytophagia</taxon>
        <taxon>Cytophagales</taxon>
        <taxon>Cytophagaceae</taxon>
        <taxon>Sporocytophaga</taxon>
    </lineage>
</organism>
<dbReference type="Gene3D" id="3.40.50.620">
    <property type="entry name" value="HUPs"/>
    <property type="match status" value="1"/>
</dbReference>
<protein>
    <recommendedName>
        <fullName evidence="9">Phosphopantetheine adenylyltransferase</fullName>
        <ecNumber evidence="9">2.7.7.3</ecNumber>
    </recommendedName>
    <alternativeName>
        <fullName evidence="9">Dephospho-CoA pyrophosphorylase</fullName>
    </alternativeName>
    <alternativeName>
        <fullName evidence="9">Pantetheine-phosphate adenylyltransferase</fullName>
        <shortName evidence="9">PPAT</shortName>
    </alternativeName>
</protein>
<dbReference type="Proteomes" id="UP000030185">
    <property type="component" value="Unassembled WGS sequence"/>
</dbReference>
<comment type="caution">
    <text evidence="11">The sequence shown here is derived from an EMBL/GenBank/DDBJ whole genome shotgun (WGS) entry which is preliminary data.</text>
</comment>
<feature type="binding site" evidence="9">
    <location>
        <begin position="124"/>
        <end position="130"/>
    </location>
    <ligand>
        <name>ATP</name>
        <dbReference type="ChEBI" id="CHEBI:30616"/>
    </ligand>
</feature>
<keyword evidence="4 9" id="KW-0547">Nucleotide-binding</keyword>
<dbReference type="InterPro" id="IPR001980">
    <property type="entry name" value="PPAT"/>
</dbReference>
<dbReference type="PRINTS" id="PR01020">
    <property type="entry name" value="LPSBIOSNTHSS"/>
</dbReference>
<dbReference type="eggNOG" id="COG0669">
    <property type="taxonomic scope" value="Bacteria"/>
</dbReference>
<evidence type="ECO:0000313" key="12">
    <source>
        <dbReference type="Proteomes" id="UP000030185"/>
    </source>
</evidence>
<accession>A0A098LA60</accession>
<dbReference type="InterPro" id="IPR004821">
    <property type="entry name" value="Cyt_trans-like"/>
</dbReference>
<name>A0A098LA60_9BACT</name>
<dbReference type="GO" id="GO:0015937">
    <property type="term" value="P:coenzyme A biosynthetic process"/>
    <property type="evidence" value="ECO:0007669"/>
    <property type="project" value="UniProtKB-UniRule"/>
</dbReference>
<comment type="subcellular location">
    <subcellularLocation>
        <location evidence="9">Cytoplasm</location>
    </subcellularLocation>
</comment>